<sequence length="86" mass="9264">MGSGETVSKGQFVRGKADAAKKGRKLRKTMQDQGTSLKLSGNTWVPISESINSIVDNISSHHGKKGGTRGLKVADRQLEAKNVTRQ</sequence>
<reference evidence="2 3" key="1">
    <citation type="submission" date="2015-01" db="EMBL/GenBank/DDBJ databases">
        <title>Genome of allotetraploid Gossypium barbadense reveals genomic plasticity and fiber elongation in cotton evolution.</title>
        <authorList>
            <person name="Chen X."/>
            <person name="Liu X."/>
            <person name="Zhao B."/>
            <person name="Zheng H."/>
            <person name="Hu Y."/>
            <person name="Lu G."/>
            <person name="Yang C."/>
            <person name="Chen J."/>
            <person name="Shan C."/>
            <person name="Zhang L."/>
            <person name="Zhou Y."/>
            <person name="Wang L."/>
            <person name="Guo W."/>
            <person name="Bai Y."/>
            <person name="Ruan J."/>
            <person name="Shangguan X."/>
            <person name="Mao Y."/>
            <person name="Jiang J."/>
            <person name="Zhu Y."/>
            <person name="Lei J."/>
            <person name="Kang H."/>
            <person name="Chen S."/>
            <person name="He X."/>
            <person name="Wang R."/>
            <person name="Wang Y."/>
            <person name="Chen J."/>
            <person name="Wang L."/>
            <person name="Yu S."/>
            <person name="Wang B."/>
            <person name="Wei J."/>
            <person name="Song S."/>
            <person name="Lu X."/>
            <person name="Gao Z."/>
            <person name="Gu W."/>
            <person name="Deng X."/>
            <person name="Ma D."/>
            <person name="Wang S."/>
            <person name="Liang W."/>
            <person name="Fang L."/>
            <person name="Cai C."/>
            <person name="Zhu X."/>
            <person name="Zhou B."/>
            <person name="Zhang Y."/>
            <person name="Chen Z."/>
            <person name="Xu S."/>
            <person name="Zhu R."/>
            <person name="Wang S."/>
            <person name="Zhang T."/>
            <person name="Zhao G."/>
        </authorList>
    </citation>
    <scope>NUCLEOTIDE SEQUENCE [LARGE SCALE GENOMIC DNA]</scope>
    <source>
        <strain evidence="3">cv. Xinhai21</strain>
        <tissue evidence="2">Leaf</tissue>
    </source>
</reference>
<dbReference type="AlphaFoldDB" id="A0A2P5WAK1"/>
<gene>
    <name evidence="2" type="ORF">GOBAR_AA32583</name>
</gene>
<feature type="region of interest" description="Disordered" evidence="1">
    <location>
        <begin position="58"/>
        <end position="86"/>
    </location>
</feature>
<evidence type="ECO:0000313" key="3">
    <source>
        <dbReference type="Proteomes" id="UP000239757"/>
    </source>
</evidence>
<feature type="region of interest" description="Disordered" evidence="1">
    <location>
        <begin position="1"/>
        <end position="37"/>
    </location>
</feature>
<proteinExistence type="predicted"/>
<accession>A0A2P5WAK1</accession>
<name>A0A2P5WAK1_GOSBA</name>
<organism evidence="2 3">
    <name type="scientific">Gossypium barbadense</name>
    <name type="common">Sea Island cotton</name>
    <name type="synonym">Hibiscus barbadensis</name>
    <dbReference type="NCBI Taxonomy" id="3634"/>
    <lineage>
        <taxon>Eukaryota</taxon>
        <taxon>Viridiplantae</taxon>
        <taxon>Streptophyta</taxon>
        <taxon>Embryophyta</taxon>
        <taxon>Tracheophyta</taxon>
        <taxon>Spermatophyta</taxon>
        <taxon>Magnoliopsida</taxon>
        <taxon>eudicotyledons</taxon>
        <taxon>Gunneridae</taxon>
        <taxon>Pentapetalae</taxon>
        <taxon>rosids</taxon>
        <taxon>malvids</taxon>
        <taxon>Malvales</taxon>
        <taxon>Malvaceae</taxon>
        <taxon>Malvoideae</taxon>
        <taxon>Gossypium</taxon>
    </lineage>
</organism>
<dbReference type="EMBL" id="KZ668369">
    <property type="protein sequence ID" value="PPR88113.1"/>
    <property type="molecule type" value="Genomic_DNA"/>
</dbReference>
<dbReference type="Proteomes" id="UP000239757">
    <property type="component" value="Unassembled WGS sequence"/>
</dbReference>
<protein>
    <submittedName>
        <fullName evidence="2">Uncharacterized protein</fullName>
    </submittedName>
</protein>
<evidence type="ECO:0000313" key="2">
    <source>
        <dbReference type="EMBL" id="PPR88113.1"/>
    </source>
</evidence>
<evidence type="ECO:0000256" key="1">
    <source>
        <dbReference type="SAM" id="MobiDB-lite"/>
    </source>
</evidence>